<keyword evidence="3" id="KW-0804">Transcription</keyword>
<feature type="domain" description="HTH hxlR-type" evidence="4">
    <location>
        <begin position="14"/>
        <end position="112"/>
    </location>
</feature>
<dbReference type="PANTHER" id="PTHR33204:SF37">
    <property type="entry name" value="HTH-TYPE TRANSCRIPTIONAL REGULATOR YODB"/>
    <property type="match status" value="1"/>
</dbReference>
<evidence type="ECO:0000313" key="5">
    <source>
        <dbReference type="EMBL" id="TCO58210.1"/>
    </source>
</evidence>
<dbReference type="InterPro" id="IPR036390">
    <property type="entry name" value="WH_DNA-bd_sf"/>
</dbReference>
<proteinExistence type="predicted"/>
<dbReference type="RefSeq" id="WP_132118803.1">
    <property type="nucleotide sequence ID" value="NZ_SLWS01000005.1"/>
</dbReference>
<dbReference type="InterPro" id="IPR036388">
    <property type="entry name" value="WH-like_DNA-bd_sf"/>
</dbReference>
<dbReference type="InterPro" id="IPR002577">
    <property type="entry name" value="HTH_HxlR"/>
</dbReference>
<evidence type="ECO:0000256" key="3">
    <source>
        <dbReference type="ARBA" id="ARBA00023163"/>
    </source>
</evidence>
<gene>
    <name evidence="5" type="ORF">EV192_105275</name>
</gene>
<comment type="caution">
    <text evidence="5">The sequence shown here is derived from an EMBL/GenBank/DDBJ whole genome shotgun (WGS) entry which is preliminary data.</text>
</comment>
<dbReference type="Pfam" id="PF01638">
    <property type="entry name" value="HxlR"/>
    <property type="match status" value="1"/>
</dbReference>
<dbReference type="AlphaFoldDB" id="A0A4V2S720"/>
<dbReference type="EMBL" id="SLWS01000005">
    <property type="protein sequence ID" value="TCO58210.1"/>
    <property type="molecule type" value="Genomic_DNA"/>
</dbReference>
<sequence length="125" mass="14244">MESVHVVSPFDVNCPSRPVMEHLSSRWGVLVQIVLLRGTHRFNELRREVGGVSEKMLAQTLQALERDGVVHRLVHPVIPPHVDYSLTELGVRTATAVRGLFDLLFERWEDFATAQEAYDERKARA</sequence>
<keyword evidence="6" id="KW-1185">Reference proteome</keyword>
<name>A0A4V2S720_9PSEU</name>
<evidence type="ECO:0000259" key="4">
    <source>
        <dbReference type="PROSITE" id="PS51118"/>
    </source>
</evidence>
<accession>A0A4V2S720</accession>
<dbReference type="Gene3D" id="1.10.10.10">
    <property type="entry name" value="Winged helix-like DNA-binding domain superfamily/Winged helix DNA-binding domain"/>
    <property type="match status" value="1"/>
</dbReference>
<dbReference type="GO" id="GO:0003677">
    <property type="term" value="F:DNA binding"/>
    <property type="evidence" value="ECO:0007669"/>
    <property type="project" value="UniProtKB-KW"/>
</dbReference>
<protein>
    <submittedName>
        <fullName evidence="5">HxlR family transcriptional regulator</fullName>
    </submittedName>
</protein>
<organism evidence="5 6">
    <name type="scientific">Actinocrispum wychmicini</name>
    <dbReference type="NCBI Taxonomy" id="1213861"/>
    <lineage>
        <taxon>Bacteria</taxon>
        <taxon>Bacillati</taxon>
        <taxon>Actinomycetota</taxon>
        <taxon>Actinomycetes</taxon>
        <taxon>Pseudonocardiales</taxon>
        <taxon>Pseudonocardiaceae</taxon>
        <taxon>Actinocrispum</taxon>
    </lineage>
</organism>
<evidence type="ECO:0000256" key="1">
    <source>
        <dbReference type="ARBA" id="ARBA00023015"/>
    </source>
</evidence>
<dbReference type="Proteomes" id="UP000295680">
    <property type="component" value="Unassembled WGS sequence"/>
</dbReference>
<keyword evidence="1" id="KW-0805">Transcription regulation</keyword>
<dbReference type="PANTHER" id="PTHR33204">
    <property type="entry name" value="TRANSCRIPTIONAL REGULATOR, MARR FAMILY"/>
    <property type="match status" value="1"/>
</dbReference>
<evidence type="ECO:0000313" key="6">
    <source>
        <dbReference type="Proteomes" id="UP000295680"/>
    </source>
</evidence>
<evidence type="ECO:0000256" key="2">
    <source>
        <dbReference type="ARBA" id="ARBA00023125"/>
    </source>
</evidence>
<dbReference type="OrthoDB" id="370168at2"/>
<reference evidence="5 6" key="1">
    <citation type="submission" date="2019-03" db="EMBL/GenBank/DDBJ databases">
        <title>Genomic Encyclopedia of Type Strains, Phase IV (KMG-IV): sequencing the most valuable type-strain genomes for metagenomic binning, comparative biology and taxonomic classification.</title>
        <authorList>
            <person name="Goeker M."/>
        </authorList>
    </citation>
    <scope>NUCLEOTIDE SEQUENCE [LARGE SCALE GENOMIC DNA]</scope>
    <source>
        <strain evidence="5 6">DSM 45934</strain>
    </source>
</reference>
<keyword evidence="2" id="KW-0238">DNA-binding</keyword>
<dbReference type="PROSITE" id="PS51118">
    <property type="entry name" value="HTH_HXLR"/>
    <property type="match status" value="1"/>
</dbReference>
<dbReference type="SUPFAM" id="SSF46785">
    <property type="entry name" value="Winged helix' DNA-binding domain"/>
    <property type="match status" value="1"/>
</dbReference>